<dbReference type="GO" id="GO:0010181">
    <property type="term" value="F:FMN binding"/>
    <property type="evidence" value="ECO:0007669"/>
    <property type="project" value="InterPro"/>
</dbReference>
<keyword evidence="2" id="KW-0560">Oxidoreductase</keyword>
<organism evidence="4 5">
    <name type="scientific">Roseinatronobacter monicus</name>
    <dbReference type="NCBI Taxonomy" id="393481"/>
    <lineage>
        <taxon>Bacteria</taxon>
        <taxon>Pseudomonadati</taxon>
        <taxon>Pseudomonadota</taxon>
        <taxon>Alphaproteobacteria</taxon>
        <taxon>Rhodobacterales</taxon>
        <taxon>Paracoccaceae</taxon>
        <taxon>Roseinatronobacter</taxon>
    </lineage>
</organism>
<dbReference type="GO" id="GO:0016491">
    <property type="term" value="F:oxidoreductase activity"/>
    <property type="evidence" value="ECO:0007669"/>
    <property type="project" value="UniProtKB-KW"/>
</dbReference>
<dbReference type="InterPro" id="IPR051799">
    <property type="entry name" value="NADH_flavin_oxidoreductase"/>
</dbReference>
<dbReference type="Proteomes" id="UP000320582">
    <property type="component" value="Unassembled WGS sequence"/>
</dbReference>
<feature type="domain" description="NADH:flavin oxidoreductase/NADH oxidase N-terminal" evidence="3">
    <location>
        <begin position="6"/>
        <end position="335"/>
    </location>
</feature>
<dbReference type="OrthoDB" id="9784632at2"/>
<keyword evidence="5" id="KW-1185">Reference proteome</keyword>
<evidence type="ECO:0000313" key="5">
    <source>
        <dbReference type="Proteomes" id="UP000320582"/>
    </source>
</evidence>
<proteinExistence type="predicted"/>
<keyword evidence="1" id="KW-0285">Flavoprotein</keyword>
<protein>
    <submittedName>
        <fullName evidence="4">2,4-dienoyl-CoA reductase-like NADH-dependent reductase (Old Yellow Enzyme family)</fullName>
    </submittedName>
</protein>
<dbReference type="InterPro" id="IPR013785">
    <property type="entry name" value="Aldolase_TIM"/>
</dbReference>
<dbReference type="SUPFAM" id="SSF51395">
    <property type="entry name" value="FMN-linked oxidoreductases"/>
    <property type="match status" value="1"/>
</dbReference>
<comment type="caution">
    <text evidence="4">The sequence shown here is derived from an EMBL/GenBank/DDBJ whole genome shotgun (WGS) entry which is preliminary data.</text>
</comment>
<dbReference type="Pfam" id="PF00724">
    <property type="entry name" value="Oxidored_FMN"/>
    <property type="match status" value="1"/>
</dbReference>
<dbReference type="RefSeq" id="WP_142085744.1">
    <property type="nucleotide sequence ID" value="NZ_VFPT01000005.1"/>
</dbReference>
<sequence>MTISDPLILPNGATLKNRIVKSAMSEALADEYNNPTQAHIDLFAQWSAGGAALLITGNTPVDRVHLEHAGNFVLDPDSDIERVSALAASGKSGGAKILVQLAHAGRQTPEAINARPTSVSDVQLDLPGYGKPTPASEAEFKEIIAKFVRSAKIAEDAGFDGVEIHAAHGYLLSSALSPRINTRTDRWGGALENRARLALEVVKAVRHAVDPRFIVAVKLNSSDFQKGGFDHAEAVQVAVMLEAEGVDFIEISGGNFEEPTAYQHASKSGSTQIREAYFLDYAAAIKSALAIPLMVTGGFRSANVMNDAISSGKTDLIGMGRPFIADLGFAARLLSGEITKAPFVEQNFPPADTLPRGAVLNWFCTQIALAGKTGAPDLTISLVDGHKSYLNQIKLATERLLEARRD</sequence>
<dbReference type="CDD" id="cd04733">
    <property type="entry name" value="OYE_like_2_FMN"/>
    <property type="match status" value="1"/>
</dbReference>
<evidence type="ECO:0000256" key="2">
    <source>
        <dbReference type="ARBA" id="ARBA00023002"/>
    </source>
</evidence>
<dbReference type="PANTHER" id="PTHR43656:SF2">
    <property type="entry name" value="BINDING OXIDOREDUCTASE, PUTATIVE (AFU_ORTHOLOGUE AFUA_2G08260)-RELATED"/>
    <property type="match status" value="1"/>
</dbReference>
<evidence type="ECO:0000313" key="4">
    <source>
        <dbReference type="EMBL" id="TQM89718.1"/>
    </source>
</evidence>
<dbReference type="InterPro" id="IPR001155">
    <property type="entry name" value="OxRdtase_FMN_N"/>
</dbReference>
<name>A0A543K3Q6_9RHOB</name>
<dbReference type="EMBL" id="VFPT01000005">
    <property type="protein sequence ID" value="TQM89718.1"/>
    <property type="molecule type" value="Genomic_DNA"/>
</dbReference>
<reference evidence="4 5" key="1">
    <citation type="submission" date="2019-06" db="EMBL/GenBank/DDBJ databases">
        <title>Genomic Encyclopedia of Archaeal and Bacterial Type Strains, Phase II (KMG-II): from individual species to whole genera.</title>
        <authorList>
            <person name="Goeker M."/>
        </authorList>
    </citation>
    <scope>NUCLEOTIDE SEQUENCE [LARGE SCALE GENOMIC DNA]</scope>
    <source>
        <strain evidence="4 5">DSM 18423</strain>
    </source>
</reference>
<evidence type="ECO:0000259" key="3">
    <source>
        <dbReference type="Pfam" id="PF00724"/>
    </source>
</evidence>
<dbReference type="AlphaFoldDB" id="A0A543K3Q6"/>
<evidence type="ECO:0000256" key="1">
    <source>
        <dbReference type="ARBA" id="ARBA00022630"/>
    </source>
</evidence>
<gene>
    <name evidence="4" type="ORF">BD293_4393</name>
</gene>
<dbReference type="Gene3D" id="3.20.20.70">
    <property type="entry name" value="Aldolase class I"/>
    <property type="match status" value="1"/>
</dbReference>
<accession>A0A543K3Q6</accession>
<dbReference type="PANTHER" id="PTHR43656">
    <property type="entry name" value="BINDING OXIDOREDUCTASE, PUTATIVE (AFU_ORTHOLOGUE AFUA_2G08260)-RELATED"/>
    <property type="match status" value="1"/>
</dbReference>